<evidence type="ECO:0000259" key="4">
    <source>
        <dbReference type="Pfam" id="PF01757"/>
    </source>
</evidence>
<keyword evidence="6" id="KW-1185">Reference proteome</keyword>
<dbReference type="RefSeq" id="WP_377473172.1">
    <property type="nucleotide sequence ID" value="NZ_JBHLWN010000102.1"/>
</dbReference>
<protein>
    <submittedName>
        <fullName evidence="5">Acyltransferase family protein</fullName>
    </submittedName>
</protein>
<evidence type="ECO:0000256" key="2">
    <source>
        <dbReference type="ARBA" id="ARBA00007400"/>
    </source>
</evidence>
<proteinExistence type="inferred from homology"/>
<accession>A0ABV6DSS8</accession>
<comment type="subcellular location">
    <subcellularLocation>
        <location evidence="1">Membrane</location>
    </subcellularLocation>
</comment>
<feature type="transmembrane region" description="Helical" evidence="3">
    <location>
        <begin position="80"/>
        <end position="100"/>
    </location>
</feature>
<evidence type="ECO:0000313" key="5">
    <source>
        <dbReference type="EMBL" id="MFC0215711.1"/>
    </source>
</evidence>
<sequence length="351" mass="39335">MDMTRGRDSSIDIFKGLLVIGMIFCHVLQFFSDDRLYPEVRYATSLFNLITFPGFVFSFGFVSQLAYYGKRLRDVYTRMGINALKMLAAFYISGTCYRILAEGRELSGELLLPILLLDDIPGWSEFLVSFALFTAAGIVLFHPLRWLTARKRLFWAVTAALLLTTLIDYGSIKANQLGLLAGSRQFASFPVLQYMPFYLIGVYFACHKVSWSWRVFAGAVAATGMFAAIWLTSGELPERFPPSAAWIAGPSLLLYGYLLLAAALSKRGWPTAWLHTLGRNVLVYLLLSNIMIFAMKRTQPDLPLTMPESAGMTVAIMLIITFLLKLVTQPKTKGERQSHEYQHSKTGTSAP</sequence>
<feature type="transmembrane region" description="Helical" evidence="3">
    <location>
        <begin position="46"/>
        <end position="68"/>
    </location>
</feature>
<gene>
    <name evidence="5" type="ORF">ACFFK0_25260</name>
</gene>
<keyword evidence="3" id="KW-0472">Membrane</keyword>
<feature type="transmembrane region" description="Helical" evidence="3">
    <location>
        <begin position="187"/>
        <end position="206"/>
    </location>
</feature>
<feature type="transmembrane region" description="Helical" evidence="3">
    <location>
        <begin position="277"/>
        <end position="295"/>
    </location>
</feature>
<dbReference type="GO" id="GO:0016746">
    <property type="term" value="F:acyltransferase activity"/>
    <property type="evidence" value="ECO:0007669"/>
    <property type="project" value="UniProtKB-KW"/>
</dbReference>
<comment type="caution">
    <text evidence="5">The sequence shown here is derived from an EMBL/GenBank/DDBJ whole genome shotgun (WGS) entry which is preliminary data.</text>
</comment>
<keyword evidence="5" id="KW-0808">Transferase</keyword>
<dbReference type="Pfam" id="PF01757">
    <property type="entry name" value="Acyl_transf_3"/>
    <property type="match status" value="1"/>
</dbReference>
<dbReference type="EMBL" id="JBHLWN010000102">
    <property type="protein sequence ID" value="MFC0215711.1"/>
    <property type="molecule type" value="Genomic_DNA"/>
</dbReference>
<feature type="transmembrane region" description="Helical" evidence="3">
    <location>
        <begin position="310"/>
        <end position="328"/>
    </location>
</feature>
<feature type="transmembrane region" description="Helical" evidence="3">
    <location>
        <begin position="153"/>
        <end position="172"/>
    </location>
</feature>
<feature type="transmembrane region" description="Helical" evidence="3">
    <location>
        <begin position="244"/>
        <end position="265"/>
    </location>
</feature>
<reference evidence="5 6" key="1">
    <citation type="submission" date="2024-09" db="EMBL/GenBank/DDBJ databases">
        <authorList>
            <person name="Sun Q."/>
            <person name="Mori K."/>
        </authorList>
    </citation>
    <scope>NUCLEOTIDE SEQUENCE [LARGE SCALE GENOMIC DNA]</scope>
    <source>
        <strain evidence="5 6">CCM 7759</strain>
    </source>
</reference>
<evidence type="ECO:0000256" key="3">
    <source>
        <dbReference type="SAM" id="Phobius"/>
    </source>
</evidence>
<feature type="transmembrane region" description="Helical" evidence="3">
    <location>
        <begin position="120"/>
        <end position="141"/>
    </location>
</feature>
<dbReference type="Proteomes" id="UP001589776">
    <property type="component" value="Unassembled WGS sequence"/>
</dbReference>
<keyword evidence="3" id="KW-0812">Transmembrane</keyword>
<keyword evidence="3" id="KW-1133">Transmembrane helix</keyword>
<feature type="transmembrane region" description="Helical" evidence="3">
    <location>
        <begin position="12"/>
        <end position="31"/>
    </location>
</feature>
<name>A0ABV6DSS8_9BACL</name>
<comment type="similarity">
    <text evidence="2">Belongs to the acyltransferase 3 family.</text>
</comment>
<keyword evidence="5" id="KW-0012">Acyltransferase</keyword>
<feature type="domain" description="Acyltransferase 3" evidence="4">
    <location>
        <begin position="9"/>
        <end position="322"/>
    </location>
</feature>
<feature type="transmembrane region" description="Helical" evidence="3">
    <location>
        <begin position="213"/>
        <end position="232"/>
    </location>
</feature>
<organism evidence="5 6">
    <name type="scientific">Paenibacillus chartarius</name>
    <dbReference type="NCBI Taxonomy" id="747481"/>
    <lineage>
        <taxon>Bacteria</taxon>
        <taxon>Bacillati</taxon>
        <taxon>Bacillota</taxon>
        <taxon>Bacilli</taxon>
        <taxon>Bacillales</taxon>
        <taxon>Paenibacillaceae</taxon>
        <taxon>Paenibacillus</taxon>
    </lineage>
</organism>
<dbReference type="InterPro" id="IPR002656">
    <property type="entry name" value="Acyl_transf_3_dom"/>
</dbReference>
<evidence type="ECO:0000256" key="1">
    <source>
        <dbReference type="ARBA" id="ARBA00004370"/>
    </source>
</evidence>
<evidence type="ECO:0000313" key="6">
    <source>
        <dbReference type="Proteomes" id="UP001589776"/>
    </source>
</evidence>